<name>D7EIZ9_TRICA</name>
<dbReference type="HOGENOM" id="CLU_1112578_0_0_1"/>
<dbReference type="AlphaFoldDB" id="D7EIZ9"/>
<gene>
    <name evidence="2" type="primary">GLEAN_16179</name>
    <name evidence="2" type="ORF">TcasGA2_TC016179</name>
</gene>
<dbReference type="Proteomes" id="UP000007266">
    <property type="component" value="Unassembled WGS sequence"/>
</dbReference>
<proteinExistence type="predicted"/>
<accession>D7EIZ9</accession>
<feature type="region of interest" description="Disordered" evidence="1">
    <location>
        <begin position="1"/>
        <end position="42"/>
    </location>
</feature>
<evidence type="ECO:0000313" key="2">
    <source>
        <dbReference type="EMBL" id="EFA12444.1"/>
    </source>
</evidence>
<dbReference type="PhylomeDB" id="D7EIZ9"/>
<reference evidence="2 3" key="1">
    <citation type="journal article" date="2008" name="Nature">
        <title>The genome of the model beetle and pest Tribolium castaneum.</title>
        <authorList>
            <consortium name="Tribolium Genome Sequencing Consortium"/>
            <person name="Richards S."/>
            <person name="Gibbs R.A."/>
            <person name="Weinstock G.M."/>
            <person name="Brown S.J."/>
            <person name="Denell R."/>
            <person name="Beeman R.W."/>
            <person name="Gibbs R."/>
            <person name="Beeman R.W."/>
            <person name="Brown S.J."/>
            <person name="Bucher G."/>
            <person name="Friedrich M."/>
            <person name="Grimmelikhuijzen C.J."/>
            <person name="Klingler M."/>
            <person name="Lorenzen M."/>
            <person name="Richards S."/>
            <person name="Roth S."/>
            <person name="Schroder R."/>
            <person name="Tautz D."/>
            <person name="Zdobnov E.M."/>
            <person name="Muzny D."/>
            <person name="Gibbs R.A."/>
            <person name="Weinstock G.M."/>
            <person name="Attaway T."/>
            <person name="Bell S."/>
            <person name="Buhay C.J."/>
            <person name="Chandrabose M.N."/>
            <person name="Chavez D."/>
            <person name="Clerk-Blankenburg K.P."/>
            <person name="Cree A."/>
            <person name="Dao M."/>
            <person name="Davis C."/>
            <person name="Chacko J."/>
            <person name="Dinh H."/>
            <person name="Dugan-Rocha S."/>
            <person name="Fowler G."/>
            <person name="Garner T.T."/>
            <person name="Garnes J."/>
            <person name="Gnirke A."/>
            <person name="Hawes A."/>
            <person name="Hernandez J."/>
            <person name="Hines S."/>
            <person name="Holder M."/>
            <person name="Hume J."/>
            <person name="Jhangiani S.N."/>
            <person name="Joshi V."/>
            <person name="Khan Z.M."/>
            <person name="Jackson L."/>
            <person name="Kovar C."/>
            <person name="Kowis A."/>
            <person name="Lee S."/>
            <person name="Lewis L.R."/>
            <person name="Margolis J."/>
            <person name="Morgan M."/>
            <person name="Nazareth L.V."/>
            <person name="Nguyen N."/>
            <person name="Okwuonu G."/>
            <person name="Parker D."/>
            <person name="Richards S."/>
            <person name="Ruiz S.J."/>
            <person name="Santibanez J."/>
            <person name="Savard J."/>
            <person name="Scherer S.E."/>
            <person name="Schneider B."/>
            <person name="Sodergren E."/>
            <person name="Tautz D."/>
            <person name="Vattahil S."/>
            <person name="Villasana D."/>
            <person name="White C.S."/>
            <person name="Wright R."/>
            <person name="Park Y."/>
            <person name="Beeman R.W."/>
            <person name="Lord J."/>
            <person name="Oppert B."/>
            <person name="Lorenzen M."/>
            <person name="Brown S."/>
            <person name="Wang L."/>
            <person name="Savard J."/>
            <person name="Tautz D."/>
            <person name="Richards S."/>
            <person name="Weinstock G."/>
            <person name="Gibbs R.A."/>
            <person name="Liu Y."/>
            <person name="Worley K."/>
            <person name="Weinstock G."/>
            <person name="Elsik C.G."/>
            <person name="Reese J.T."/>
            <person name="Elhaik E."/>
            <person name="Landan G."/>
            <person name="Graur D."/>
            <person name="Arensburger P."/>
            <person name="Atkinson P."/>
            <person name="Beeman R.W."/>
            <person name="Beidler J."/>
            <person name="Brown S.J."/>
            <person name="Demuth J.P."/>
            <person name="Drury D.W."/>
            <person name="Du Y.Z."/>
            <person name="Fujiwara H."/>
            <person name="Lorenzen M."/>
            <person name="Maselli V."/>
            <person name="Osanai M."/>
            <person name="Park Y."/>
            <person name="Robertson H.M."/>
            <person name="Tu Z."/>
            <person name="Wang J.J."/>
            <person name="Wang S."/>
            <person name="Richards S."/>
            <person name="Song H."/>
            <person name="Zhang L."/>
            <person name="Sodergren E."/>
            <person name="Werner D."/>
            <person name="Stanke M."/>
            <person name="Morgenstern B."/>
            <person name="Solovyev V."/>
            <person name="Kosarev P."/>
            <person name="Brown G."/>
            <person name="Chen H.C."/>
            <person name="Ermolaeva O."/>
            <person name="Hlavina W."/>
            <person name="Kapustin Y."/>
            <person name="Kiryutin B."/>
            <person name="Kitts P."/>
            <person name="Maglott D."/>
            <person name="Pruitt K."/>
            <person name="Sapojnikov V."/>
            <person name="Souvorov A."/>
            <person name="Mackey A.J."/>
            <person name="Waterhouse R.M."/>
            <person name="Wyder S."/>
            <person name="Zdobnov E.M."/>
            <person name="Zdobnov E.M."/>
            <person name="Wyder S."/>
            <person name="Kriventseva E.V."/>
            <person name="Kadowaki T."/>
            <person name="Bork P."/>
            <person name="Aranda M."/>
            <person name="Bao R."/>
            <person name="Beermann A."/>
            <person name="Berns N."/>
            <person name="Bolognesi R."/>
            <person name="Bonneton F."/>
            <person name="Bopp D."/>
            <person name="Brown S.J."/>
            <person name="Bucher G."/>
            <person name="Butts T."/>
            <person name="Chaumot A."/>
            <person name="Denell R.E."/>
            <person name="Ferrier D.E."/>
            <person name="Friedrich M."/>
            <person name="Gordon C.M."/>
            <person name="Jindra M."/>
            <person name="Klingler M."/>
            <person name="Lan Q."/>
            <person name="Lattorff H.M."/>
            <person name="Laudet V."/>
            <person name="von Levetsow C."/>
            <person name="Liu Z."/>
            <person name="Lutz R."/>
            <person name="Lynch J.A."/>
            <person name="da Fonseca R.N."/>
            <person name="Posnien N."/>
            <person name="Reuter R."/>
            <person name="Roth S."/>
            <person name="Savard J."/>
            <person name="Schinko J.B."/>
            <person name="Schmitt C."/>
            <person name="Schoppmeier M."/>
            <person name="Schroder R."/>
            <person name="Shippy T.D."/>
            <person name="Simonnet F."/>
            <person name="Marques-Souza H."/>
            <person name="Tautz D."/>
            <person name="Tomoyasu Y."/>
            <person name="Trauner J."/>
            <person name="Van der Zee M."/>
            <person name="Vervoort M."/>
            <person name="Wittkopp N."/>
            <person name="Wimmer E.A."/>
            <person name="Yang X."/>
            <person name="Jones A.K."/>
            <person name="Sattelle D.B."/>
            <person name="Ebert P.R."/>
            <person name="Nelson D."/>
            <person name="Scott J.G."/>
            <person name="Beeman R.W."/>
            <person name="Muthukrishnan S."/>
            <person name="Kramer K.J."/>
            <person name="Arakane Y."/>
            <person name="Beeman R.W."/>
            <person name="Zhu Q."/>
            <person name="Hogenkamp D."/>
            <person name="Dixit R."/>
            <person name="Oppert B."/>
            <person name="Jiang H."/>
            <person name="Zou Z."/>
            <person name="Marshall J."/>
            <person name="Elpidina E."/>
            <person name="Vinokurov K."/>
            <person name="Oppert C."/>
            <person name="Zou Z."/>
            <person name="Evans J."/>
            <person name="Lu Z."/>
            <person name="Zhao P."/>
            <person name="Sumathipala N."/>
            <person name="Altincicek B."/>
            <person name="Vilcinskas A."/>
            <person name="Williams M."/>
            <person name="Hultmark D."/>
            <person name="Hetru C."/>
            <person name="Jiang H."/>
            <person name="Grimmelikhuijzen C.J."/>
            <person name="Hauser F."/>
            <person name="Cazzamali G."/>
            <person name="Williamson M."/>
            <person name="Park Y."/>
            <person name="Li B."/>
            <person name="Tanaka Y."/>
            <person name="Predel R."/>
            <person name="Neupert S."/>
            <person name="Schachtner J."/>
            <person name="Verleyen P."/>
            <person name="Raible F."/>
            <person name="Bork P."/>
            <person name="Friedrich M."/>
            <person name="Walden K.K."/>
            <person name="Robertson H.M."/>
            <person name="Angeli S."/>
            <person name="Foret S."/>
            <person name="Bucher G."/>
            <person name="Schuetz S."/>
            <person name="Maleszka R."/>
            <person name="Wimmer E.A."/>
            <person name="Beeman R.W."/>
            <person name="Lorenzen M."/>
            <person name="Tomoyasu Y."/>
            <person name="Miller S.C."/>
            <person name="Grossmann D."/>
            <person name="Bucher G."/>
        </authorList>
    </citation>
    <scope>NUCLEOTIDE SEQUENCE [LARGE SCALE GENOMIC DNA]</scope>
    <source>
        <strain evidence="2 3">Georgia GA2</strain>
    </source>
</reference>
<evidence type="ECO:0000256" key="1">
    <source>
        <dbReference type="SAM" id="MobiDB-lite"/>
    </source>
</evidence>
<sequence length="250" mass="28527">MVKRSPQRKTQDDQNQNQDFTYHRCSSIAPDPENTPNEATQPIVDIPYDVPHSPLRTVFILLPYITPEKALETTDILATLRPPTKRFNRRCRCVQRLPEIVEEETHYVNIDAGGRCKKDFKENHPGKTMSIYDILEIVASATPLALTQTNIEAGFRKTGIYPYNRNLFIEIDLTDRPNPENTTKAEFVPVCNIVTPDEETPLIIIKPPIESEEPSNVHEAFVIQQQAMNIRQSSPVPQIEQENVSVVLRL</sequence>
<reference evidence="2 3" key="2">
    <citation type="journal article" date="2010" name="Nucleic Acids Res.">
        <title>BeetleBase in 2010: revisions to provide comprehensive genomic information for Tribolium castaneum.</title>
        <authorList>
            <person name="Kim H.S."/>
            <person name="Murphy T."/>
            <person name="Xia J."/>
            <person name="Caragea D."/>
            <person name="Park Y."/>
            <person name="Beeman R.W."/>
            <person name="Lorenzen M.D."/>
            <person name="Butcher S."/>
            <person name="Manak J.R."/>
            <person name="Brown S.J."/>
        </authorList>
    </citation>
    <scope>NUCLEOTIDE SEQUENCE [LARGE SCALE GENOMIC DNA]</scope>
    <source>
        <strain evidence="2 3">Georgia GA2</strain>
    </source>
</reference>
<organism evidence="2 3">
    <name type="scientific">Tribolium castaneum</name>
    <name type="common">Red flour beetle</name>
    <dbReference type="NCBI Taxonomy" id="7070"/>
    <lineage>
        <taxon>Eukaryota</taxon>
        <taxon>Metazoa</taxon>
        <taxon>Ecdysozoa</taxon>
        <taxon>Arthropoda</taxon>
        <taxon>Hexapoda</taxon>
        <taxon>Insecta</taxon>
        <taxon>Pterygota</taxon>
        <taxon>Neoptera</taxon>
        <taxon>Endopterygota</taxon>
        <taxon>Coleoptera</taxon>
        <taxon>Polyphaga</taxon>
        <taxon>Cucujiformia</taxon>
        <taxon>Tenebrionidae</taxon>
        <taxon>Tenebrionidae incertae sedis</taxon>
        <taxon>Tribolium</taxon>
    </lineage>
</organism>
<dbReference type="EMBL" id="KQ971383">
    <property type="protein sequence ID" value="EFA12444.1"/>
    <property type="molecule type" value="Genomic_DNA"/>
</dbReference>
<keyword evidence="3" id="KW-1185">Reference proteome</keyword>
<evidence type="ECO:0000313" key="3">
    <source>
        <dbReference type="Proteomes" id="UP000007266"/>
    </source>
</evidence>
<dbReference type="InParanoid" id="D7EIZ9"/>
<protein>
    <submittedName>
        <fullName evidence="2">Uncharacterized protein</fullName>
    </submittedName>
</protein>